<name>A0A8S5RHF1_9VIRU</name>
<sequence>MIDSSTFNAITDRYDIEESDKYLINPPSNIVGQEDRSCGY</sequence>
<evidence type="ECO:0000313" key="1">
    <source>
        <dbReference type="EMBL" id="DAE30816.1"/>
    </source>
</evidence>
<accession>A0A8S5RHF1</accession>
<proteinExistence type="predicted"/>
<reference evidence="1" key="1">
    <citation type="journal article" date="2021" name="Proc. Natl. Acad. Sci. U.S.A.">
        <title>A Catalog of Tens of Thousands of Viruses from Human Metagenomes Reveals Hidden Associations with Chronic Diseases.</title>
        <authorList>
            <person name="Tisza M.J."/>
            <person name="Buck C.B."/>
        </authorList>
    </citation>
    <scope>NUCLEOTIDE SEQUENCE</scope>
    <source>
        <strain evidence="1">CtML55</strain>
    </source>
</reference>
<protein>
    <submittedName>
        <fullName evidence="1">Uncharacterized protein</fullName>
    </submittedName>
</protein>
<organism evidence="1">
    <name type="scientific">virus sp. ctML55</name>
    <dbReference type="NCBI Taxonomy" id="2827627"/>
    <lineage>
        <taxon>Viruses</taxon>
    </lineage>
</organism>
<dbReference type="EMBL" id="BK059105">
    <property type="protein sequence ID" value="DAE30816.1"/>
    <property type="molecule type" value="Genomic_DNA"/>
</dbReference>